<keyword evidence="15" id="KW-0413">Isomerase</keyword>
<keyword evidence="10" id="KW-0276">Fatty acid metabolism</keyword>
<dbReference type="UniPathway" id="UPA00662"/>
<evidence type="ECO:0000256" key="20">
    <source>
        <dbReference type="SAM" id="Phobius"/>
    </source>
</evidence>
<evidence type="ECO:0000256" key="6">
    <source>
        <dbReference type="ARBA" id="ARBA00022501"/>
    </source>
</evidence>
<organism evidence="22 23">
    <name type="scientific">Agrilus planipennis</name>
    <name type="common">Emerald ash borer</name>
    <name type="synonym">Agrilus marcopoli</name>
    <dbReference type="NCBI Taxonomy" id="224129"/>
    <lineage>
        <taxon>Eukaryota</taxon>
        <taxon>Metazoa</taxon>
        <taxon>Ecdysozoa</taxon>
        <taxon>Arthropoda</taxon>
        <taxon>Hexapoda</taxon>
        <taxon>Insecta</taxon>
        <taxon>Pterygota</taxon>
        <taxon>Neoptera</taxon>
        <taxon>Endopterygota</taxon>
        <taxon>Coleoptera</taxon>
        <taxon>Polyphaga</taxon>
        <taxon>Elateriformia</taxon>
        <taxon>Buprestoidea</taxon>
        <taxon>Buprestidae</taxon>
        <taxon>Agrilinae</taxon>
        <taxon>Agrilus</taxon>
    </lineage>
</organism>
<evidence type="ECO:0000313" key="23">
    <source>
        <dbReference type="RefSeq" id="XP_018319954.1"/>
    </source>
</evidence>
<evidence type="ECO:0000256" key="1">
    <source>
        <dbReference type="ARBA" id="ARBA00002549"/>
    </source>
</evidence>
<dbReference type="InterPro" id="IPR002109">
    <property type="entry name" value="Glutaredoxin"/>
</dbReference>
<keyword evidence="7" id="KW-0444">Lipid biosynthesis</keyword>
<evidence type="ECO:0000256" key="19">
    <source>
        <dbReference type="ARBA" id="ARBA00037847"/>
    </source>
</evidence>
<dbReference type="InterPro" id="IPR036282">
    <property type="entry name" value="Glutathione-S-Trfase_C_sf"/>
</dbReference>
<dbReference type="STRING" id="224129.A0A1W4W787"/>
<keyword evidence="12" id="KW-0443">Lipid metabolism</keyword>
<dbReference type="Gene3D" id="6.20.200.30">
    <property type="match status" value="1"/>
</dbReference>
<evidence type="ECO:0000256" key="8">
    <source>
        <dbReference type="ARBA" id="ARBA00022585"/>
    </source>
</evidence>
<comment type="catalytic activity">
    <reaction evidence="16">
        <text>prostaglandin H2 = (12S)-hydroxy-(5Z,8E,10E)-heptadecatrienoate + malonaldehyde</text>
        <dbReference type="Rhea" id="RHEA:48644"/>
        <dbReference type="ChEBI" id="CHEBI:57405"/>
        <dbReference type="ChEBI" id="CHEBI:90694"/>
        <dbReference type="ChEBI" id="CHEBI:566274"/>
    </reaction>
    <physiologicalReaction direction="left-to-right" evidence="16">
        <dbReference type="Rhea" id="RHEA:48645"/>
    </physiologicalReaction>
</comment>
<sequence>MSFLCRSSKLTRNTSYLFKYYKNIVVGHTHDNIRRFTSSAKKSRSFVKLGLVGVTLGGVIGTGYSIHQLNQPKTHILNEEVAIPLIENPPEIPPSKKIRIPGDQSGLKLTLYQYQTCPFCCKVRAFLDYYGISYDVIEVDPVLRQSIKWSPYKKVPILLVNVGENKYQPLNDSSMIISALSSVLRDSKRDIEEITGYYPFISFQDEDGSIKKDIMNKYFLMLGENADRLKSLDDINEERKWRKWADQVLVHVLSPNVYRTREEALQAFGWFSEVAEWDKHFPVWEKYLMVYVGAYAMWLVGKRLKKRHHLKDDVRQSLYDECNYWVKEVNKKGTPFMGGKEPNLADLSVYGILSSIEGCDAFQDLLKKSNIKTWYYNMKEAVTKHQGCEFA</sequence>
<dbReference type="PROSITE" id="PS51354">
    <property type="entry name" value="GLUTAREDOXIN_2"/>
    <property type="match status" value="1"/>
</dbReference>
<dbReference type="SFLD" id="SFLDS00019">
    <property type="entry name" value="Glutathione_Transferase_(cytos"/>
    <property type="match status" value="1"/>
</dbReference>
<evidence type="ECO:0000313" key="22">
    <source>
        <dbReference type="Proteomes" id="UP000192223"/>
    </source>
</evidence>
<dbReference type="GO" id="GO:0005739">
    <property type="term" value="C:mitochondrion"/>
    <property type="evidence" value="ECO:0007669"/>
    <property type="project" value="TreeGrafter"/>
</dbReference>
<dbReference type="InterPro" id="IPR040079">
    <property type="entry name" value="Glutathione_S-Trfase"/>
</dbReference>
<keyword evidence="9 20" id="KW-0812">Transmembrane</keyword>
<gene>
    <name evidence="23" type="primary">LOC108733343</name>
</gene>
<keyword evidence="13 20" id="KW-0472">Membrane</keyword>
<dbReference type="InterPro" id="IPR004045">
    <property type="entry name" value="Glutathione_S-Trfase_N"/>
</dbReference>
<dbReference type="PROSITE" id="PS50404">
    <property type="entry name" value="GST_NTER"/>
    <property type="match status" value="1"/>
</dbReference>
<evidence type="ECO:0000256" key="3">
    <source>
        <dbReference type="ARBA" id="ARBA00007409"/>
    </source>
</evidence>
<comment type="function">
    <text evidence="1">Has a glutathione-disulfide oxidoreductase activity in the presence of NADPH and glutathione reductase. Reduces low molecular weight disulfides and proteins.</text>
</comment>
<reference evidence="23" key="1">
    <citation type="submission" date="2025-08" db="UniProtKB">
        <authorList>
            <consortium name="RefSeq"/>
        </authorList>
    </citation>
    <scope>IDENTIFICATION</scope>
    <source>
        <tissue evidence="23">Entire body</tissue>
    </source>
</reference>
<evidence type="ECO:0000256" key="11">
    <source>
        <dbReference type="ARBA" id="ARBA00022989"/>
    </source>
</evidence>
<dbReference type="GO" id="GO:0001516">
    <property type="term" value="P:prostaglandin biosynthetic process"/>
    <property type="evidence" value="ECO:0007669"/>
    <property type="project" value="UniProtKB-UniPathway"/>
</dbReference>
<dbReference type="CTD" id="39856"/>
<keyword evidence="6" id="KW-0644">Prostaglandin metabolism</keyword>
<dbReference type="SUPFAM" id="SSF52833">
    <property type="entry name" value="Thioredoxin-like"/>
    <property type="match status" value="1"/>
</dbReference>
<protein>
    <recommendedName>
        <fullName evidence="5">Prostaglandin E synthase 2</fullName>
        <ecNumber evidence="4">5.3.99.3</ecNumber>
    </recommendedName>
    <alternativeName>
        <fullName evidence="18">Microsomal prostaglandin E synthase 2</fullName>
    </alternativeName>
</protein>
<dbReference type="SFLD" id="SFLDG01203">
    <property type="entry name" value="Prostaglandin_E_synthase_like1"/>
    <property type="match status" value="1"/>
</dbReference>
<comment type="subcellular location">
    <subcellularLocation>
        <location evidence="19">Endomembrane system</location>
        <topology evidence="19">Single-pass membrane protein</topology>
    </subcellularLocation>
</comment>
<evidence type="ECO:0000256" key="15">
    <source>
        <dbReference type="ARBA" id="ARBA00023235"/>
    </source>
</evidence>
<dbReference type="PANTHER" id="PTHR12782:SF5">
    <property type="entry name" value="PROSTAGLANDIN E SYNTHASE 2"/>
    <property type="match status" value="1"/>
</dbReference>
<dbReference type="RefSeq" id="XP_018319954.1">
    <property type="nucleotide sequence ID" value="XM_018464452.1"/>
</dbReference>
<dbReference type="CDD" id="cd03197">
    <property type="entry name" value="GST_C_mPGES2"/>
    <property type="match status" value="1"/>
</dbReference>
<dbReference type="OrthoDB" id="423541at2759"/>
<dbReference type="Proteomes" id="UP000192223">
    <property type="component" value="Unplaced"/>
</dbReference>
<dbReference type="PROSITE" id="PS00195">
    <property type="entry name" value="GLUTAREDOXIN_1"/>
    <property type="match status" value="1"/>
</dbReference>
<accession>A0A1W4W787</accession>
<dbReference type="PANTHER" id="PTHR12782">
    <property type="entry name" value="MICROSOMAL PROSTAGLANDIN E SYNTHASE-2"/>
    <property type="match status" value="1"/>
</dbReference>
<dbReference type="InParanoid" id="A0A1W4W787"/>
<name>A0A1W4W787_AGRPL</name>
<dbReference type="SUPFAM" id="SSF47616">
    <property type="entry name" value="GST C-terminal domain-like"/>
    <property type="match status" value="1"/>
</dbReference>
<dbReference type="GeneID" id="108733343"/>
<dbReference type="InterPro" id="IPR036249">
    <property type="entry name" value="Thioredoxin-like_sf"/>
</dbReference>
<feature type="domain" description="GST N-terminal" evidence="21">
    <location>
        <begin position="107"/>
        <end position="188"/>
    </location>
</feature>
<comment type="catalytic activity">
    <reaction evidence="17">
        <text>prostaglandin H2 = prostaglandin E2</text>
        <dbReference type="Rhea" id="RHEA:12893"/>
        <dbReference type="ChEBI" id="CHEBI:57405"/>
        <dbReference type="ChEBI" id="CHEBI:606564"/>
        <dbReference type="EC" id="5.3.99.3"/>
    </reaction>
    <physiologicalReaction direction="left-to-right" evidence="17">
        <dbReference type="Rhea" id="RHEA:12894"/>
    </physiologicalReaction>
</comment>
<dbReference type="Gene3D" id="1.20.1050.10">
    <property type="match status" value="1"/>
</dbReference>
<comment type="similarity">
    <text evidence="3">Belongs to the GST superfamily.</text>
</comment>
<evidence type="ECO:0000256" key="18">
    <source>
        <dbReference type="ARBA" id="ARBA00031041"/>
    </source>
</evidence>
<keyword evidence="8" id="KW-0643">Prostaglandin biosynthesis</keyword>
<evidence type="ECO:0000256" key="13">
    <source>
        <dbReference type="ARBA" id="ARBA00023136"/>
    </source>
</evidence>
<keyword evidence="22" id="KW-1185">Reference proteome</keyword>
<keyword evidence="14" id="KW-0275">Fatty acid biosynthesis</keyword>
<evidence type="ECO:0000256" key="7">
    <source>
        <dbReference type="ARBA" id="ARBA00022516"/>
    </source>
</evidence>
<evidence type="ECO:0000256" key="2">
    <source>
        <dbReference type="ARBA" id="ARBA00004702"/>
    </source>
</evidence>
<keyword evidence="11 20" id="KW-1133">Transmembrane helix</keyword>
<dbReference type="AlphaFoldDB" id="A0A1W4W787"/>
<dbReference type="Pfam" id="PF00462">
    <property type="entry name" value="Glutaredoxin"/>
    <property type="match status" value="1"/>
</dbReference>
<feature type="transmembrane region" description="Helical" evidence="20">
    <location>
        <begin position="45"/>
        <end position="66"/>
    </location>
</feature>
<dbReference type="SFLD" id="SFLDG01182">
    <property type="entry name" value="Prostaglandin_E_synthase_like"/>
    <property type="match status" value="1"/>
</dbReference>
<evidence type="ECO:0000256" key="10">
    <source>
        <dbReference type="ARBA" id="ARBA00022832"/>
    </source>
</evidence>
<dbReference type="InterPro" id="IPR011767">
    <property type="entry name" value="GLR_AS"/>
</dbReference>
<dbReference type="InterPro" id="IPR034335">
    <property type="entry name" value="PGES2_C"/>
</dbReference>
<dbReference type="GO" id="GO:0012505">
    <property type="term" value="C:endomembrane system"/>
    <property type="evidence" value="ECO:0007669"/>
    <property type="project" value="UniProtKB-SubCell"/>
</dbReference>
<dbReference type="KEGG" id="apln:108733343"/>
<dbReference type="FunCoup" id="A0A1W4W787">
    <property type="interactions" value="1450"/>
</dbReference>
<evidence type="ECO:0000259" key="21">
    <source>
        <dbReference type="PROSITE" id="PS50404"/>
    </source>
</evidence>
<evidence type="ECO:0000256" key="5">
    <source>
        <dbReference type="ARBA" id="ARBA00019474"/>
    </source>
</evidence>
<comment type="pathway">
    <text evidence="2">Lipid metabolism; prostaglandin biosynthesis.</text>
</comment>
<proteinExistence type="inferred from homology"/>
<evidence type="ECO:0000256" key="17">
    <source>
        <dbReference type="ARBA" id="ARBA00023931"/>
    </source>
</evidence>
<evidence type="ECO:0000256" key="9">
    <source>
        <dbReference type="ARBA" id="ARBA00022692"/>
    </source>
</evidence>
<evidence type="ECO:0000256" key="14">
    <source>
        <dbReference type="ARBA" id="ARBA00023160"/>
    </source>
</evidence>
<evidence type="ECO:0000256" key="4">
    <source>
        <dbReference type="ARBA" id="ARBA00012203"/>
    </source>
</evidence>
<dbReference type="InterPro" id="IPR034334">
    <property type="entry name" value="PGES2"/>
</dbReference>
<dbReference type="Gene3D" id="3.40.30.10">
    <property type="entry name" value="Glutaredoxin"/>
    <property type="match status" value="1"/>
</dbReference>
<evidence type="ECO:0000256" key="16">
    <source>
        <dbReference type="ARBA" id="ARBA00023930"/>
    </source>
</evidence>
<evidence type="ECO:0000256" key="12">
    <source>
        <dbReference type="ARBA" id="ARBA00023098"/>
    </source>
</evidence>
<dbReference type="GO" id="GO:0050220">
    <property type="term" value="F:prostaglandin-E synthase activity"/>
    <property type="evidence" value="ECO:0007669"/>
    <property type="project" value="UniProtKB-EC"/>
</dbReference>
<dbReference type="EC" id="5.3.99.3" evidence="4"/>